<gene>
    <name evidence="2" type="ORF">AWOD_II_0571</name>
</gene>
<dbReference type="InterPro" id="IPR035919">
    <property type="entry name" value="EAL_sf"/>
</dbReference>
<reference evidence="3" key="1">
    <citation type="submission" date="2014-09" db="EMBL/GenBank/DDBJ databases">
        <authorList>
            <person name="Hjerde E."/>
        </authorList>
    </citation>
    <scope>NUCLEOTIDE SEQUENCE [LARGE SCALE GENOMIC DNA]</scope>
    <source>
        <strain evidence="3">06/09/139</strain>
    </source>
</reference>
<dbReference type="HOGENOM" id="CLU_000445_70_50_6"/>
<dbReference type="PANTHER" id="PTHR33121:SF76">
    <property type="entry name" value="SIGNALING PROTEIN"/>
    <property type="match status" value="1"/>
</dbReference>
<evidence type="ECO:0000313" key="3">
    <source>
        <dbReference type="Proteomes" id="UP000032427"/>
    </source>
</evidence>
<protein>
    <submittedName>
        <fullName evidence="2">Putative signalling protein</fullName>
    </submittedName>
</protein>
<dbReference type="GeneID" id="28542822"/>
<dbReference type="PANTHER" id="PTHR33121">
    <property type="entry name" value="CYCLIC DI-GMP PHOSPHODIESTERASE PDEF"/>
    <property type="match status" value="1"/>
</dbReference>
<dbReference type="AlphaFoldDB" id="A0A090I6T6"/>
<sequence>MLLTTEEEFESCLLTSDDGTYSASYDGYLLHSVFQPIFNRQKQAIGYEALLRIFDQDNQSIRPDLFFTSPAHSLEKILNIERLSRVIHIRNFALFSPEKSLLFLNVLPESAVHFHLNKLPNLNASLLESRIRSLHLSPERLVFELLEFHYKDEAQLLTAIEEIKLHGFNIAIDDFGSKASCEHRVSLLKPGILKIDRQLLLNYEDGDVEPLLSALKLAHKEQAFTVIEGVETSEQYQHMKALGIDYFQGFLLGKPLPLQQQRHIAA</sequence>
<dbReference type="CDD" id="cd01948">
    <property type="entry name" value="EAL"/>
    <property type="match status" value="1"/>
</dbReference>
<dbReference type="Gene3D" id="3.20.20.450">
    <property type="entry name" value="EAL domain"/>
    <property type="match status" value="1"/>
</dbReference>
<dbReference type="PROSITE" id="PS50883">
    <property type="entry name" value="EAL"/>
    <property type="match status" value="1"/>
</dbReference>
<evidence type="ECO:0000259" key="1">
    <source>
        <dbReference type="PROSITE" id="PS50883"/>
    </source>
</evidence>
<dbReference type="PATRIC" id="fig|80852.17.peg.3343"/>
<dbReference type="KEGG" id="awd:AWOD_II_0571"/>
<dbReference type="OrthoDB" id="1673646at2"/>
<name>A0A090I6T6_9GAMM</name>
<proteinExistence type="predicted"/>
<dbReference type="InterPro" id="IPR001633">
    <property type="entry name" value="EAL_dom"/>
</dbReference>
<dbReference type="GO" id="GO:0071111">
    <property type="term" value="F:cyclic-guanylate-specific phosphodiesterase activity"/>
    <property type="evidence" value="ECO:0007669"/>
    <property type="project" value="InterPro"/>
</dbReference>
<dbReference type="Proteomes" id="UP000032427">
    <property type="component" value="Chromosome 2"/>
</dbReference>
<evidence type="ECO:0000313" key="2">
    <source>
        <dbReference type="EMBL" id="CED57211.1"/>
    </source>
</evidence>
<dbReference type="SUPFAM" id="SSF141868">
    <property type="entry name" value="EAL domain-like"/>
    <property type="match status" value="1"/>
</dbReference>
<dbReference type="InterPro" id="IPR050706">
    <property type="entry name" value="Cyclic-di-GMP_PDE-like"/>
</dbReference>
<feature type="domain" description="EAL" evidence="1">
    <location>
        <begin position="13"/>
        <end position="266"/>
    </location>
</feature>
<dbReference type="SMART" id="SM00052">
    <property type="entry name" value="EAL"/>
    <property type="match status" value="1"/>
</dbReference>
<keyword evidence="3" id="KW-1185">Reference proteome</keyword>
<organism evidence="2 3">
    <name type="scientific">Aliivibrio wodanis</name>
    <dbReference type="NCBI Taxonomy" id="80852"/>
    <lineage>
        <taxon>Bacteria</taxon>
        <taxon>Pseudomonadati</taxon>
        <taxon>Pseudomonadota</taxon>
        <taxon>Gammaproteobacteria</taxon>
        <taxon>Vibrionales</taxon>
        <taxon>Vibrionaceae</taxon>
        <taxon>Aliivibrio</taxon>
    </lineage>
</organism>
<dbReference type="Pfam" id="PF00563">
    <property type="entry name" value="EAL"/>
    <property type="match status" value="1"/>
</dbReference>
<accession>A0A090I6T6</accession>
<dbReference type="EMBL" id="LN554847">
    <property type="protein sequence ID" value="CED57211.1"/>
    <property type="molecule type" value="Genomic_DNA"/>
</dbReference>
<dbReference type="STRING" id="80852.AWOD_II_0571"/>